<feature type="compositionally biased region" description="Polar residues" evidence="1">
    <location>
        <begin position="1"/>
        <end position="15"/>
    </location>
</feature>
<dbReference type="STRING" id="1034943.BN59_01830"/>
<dbReference type="NCBIfam" id="TIGR01847">
    <property type="entry name" value="bacteriocin_sig"/>
    <property type="match status" value="1"/>
</dbReference>
<sequence length="49" mass="5493">MKTQVKQAKNQSSGQKKNEKNLLDDKKLKNISGGMIARKVAMPIPRKIV</sequence>
<name>A0A078KWZ1_9GAMM</name>
<gene>
    <name evidence="2" type="ORF">BN59_01830</name>
</gene>
<dbReference type="AlphaFoldDB" id="A0A078KWZ1"/>
<reference evidence="2 3" key="1">
    <citation type="submission" date="2014-06" db="EMBL/GenBank/DDBJ databases">
        <authorList>
            <person name="Urmite Genomes Urmite Genomes"/>
        </authorList>
    </citation>
    <scope>NUCLEOTIDE SEQUENCE [LARGE SCALE GENOMIC DNA]</scope>
</reference>
<feature type="compositionally biased region" description="Basic and acidic residues" evidence="1">
    <location>
        <begin position="16"/>
        <end position="28"/>
    </location>
</feature>
<evidence type="ECO:0000256" key="1">
    <source>
        <dbReference type="SAM" id="MobiDB-lite"/>
    </source>
</evidence>
<evidence type="ECO:0000313" key="3">
    <source>
        <dbReference type="Proteomes" id="UP000044071"/>
    </source>
</evidence>
<accession>A0A078KWZ1</accession>
<dbReference type="RefSeq" id="WP_176695282.1">
    <property type="nucleotide sequence ID" value="NZ_CCVW01000002.1"/>
</dbReference>
<evidence type="ECO:0000313" key="2">
    <source>
        <dbReference type="EMBL" id="CDZ77547.1"/>
    </source>
</evidence>
<organism evidence="2 3">
    <name type="scientific">Legionella massiliensis</name>
    <dbReference type="NCBI Taxonomy" id="1034943"/>
    <lineage>
        <taxon>Bacteria</taxon>
        <taxon>Pseudomonadati</taxon>
        <taxon>Pseudomonadota</taxon>
        <taxon>Gammaproteobacteria</taxon>
        <taxon>Legionellales</taxon>
        <taxon>Legionellaceae</taxon>
        <taxon>Legionella</taxon>
    </lineage>
</organism>
<feature type="region of interest" description="Disordered" evidence="1">
    <location>
        <begin position="1"/>
        <end position="28"/>
    </location>
</feature>
<dbReference type="InterPro" id="IPR010133">
    <property type="entry name" value="Bacteriocin_signal_seq"/>
</dbReference>
<dbReference type="Proteomes" id="UP000044071">
    <property type="component" value="Unassembled WGS sequence"/>
</dbReference>
<proteinExistence type="predicted"/>
<protein>
    <submittedName>
        <fullName evidence="2">Uncharacterized protein</fullName>
    </submittedName>
</protein>
<dbReference type="EMBL" id="CCSB01000002">
    <property type="protein sequence ID" value="CDZ77547.1"/>
    <property type="molecule type" value="Genomic_DNA"/>
</dbReference>
<keyword evidence="3" id="KW-1185">Reference proteome</keyword>